<reference evidence="1" key="1">
    <citation type="journal article" date="2020" name="Stud. Mycol.">
        <title>101 Dothideomycetes genomes: a test case for predicting lifestyles and emergence of pathogens.</title>
        <authorList>
            <person name="Haridas S."/>
            <person name="Albert R."/>
            <person name="Binder M."/>
            <person name="Bloem J."/>
            <person name="Labutti K."/>
            <person name="Salamov A."/>
            <person name="Andreopoulos B."/>
            <person name="Baker S."/>
            <person name="Barry K."/>
            <person name="Bills G."/>
            <person name="Bluhm B."/>
            <person name="Cannon C."/>
            <person name="Castanera R."/>
            <person name="Culley D."/>
            <person name="Daum C."/>
            <person name="Ezra D."/>
            <person name="Gonzalez J."/>
            <person name="Henrissat B."/>
            <person name="Kuo A."/>
            <person name="Liang C."/>
            <person name="Lipzen A."/>
            <person name="Lutzoni F."/>
            <person name="Magnuson J."/>
            <person name="Mondo S."/>
            <person name="Nolan M."/>
            <person name="Ohm R."/>
            <person name="Pangilinan J."/>
            <person name="Park H.-J."/>
            <person name="Ramirez L."/>
            <person name="Alfaro M."/>
            <person name="Sun H."/>
            <person name="Tritt A."/>
            <person name="Yoshinaga Y."/>
            <person name="Zwiers L.-H."/>
            <person name="Turgeon B."/>
            <person name="Goodwin S."/>
            <person name="Spatafora J."/>
            <person name="Crous P."/>
            <person name="Grigoriev I."/>
        </authorList>
    </citation>
    <scope>NUCLEOTIDE SEQUENCE</scope>
    <source>
        <strain evidence="1">CBS 269.34</strain>
    </source>
</reference>
<sequence length="240" mass="27273">MSNEASSLEAVFQAARDQTPKSLSDDSWYIIVTATLITADGGKHVAELYKFIIKELGSDSTQEARRNVSRRLRAVILKSWCLAGMPRCSDAFFALKRVEPEEDSAREWDRKEYAAAPERAIQRRNEWWGKVFKPEEIARIEGTYANEEDFTWTVDYVIYGLFLGDLNVLSPVENELVTLSLTMGQGAYYTTLVHLRGTRYIGVNAKDAEDIQGVIELVAKYLGKDTSGWPRFKQVEDQFP</sequence>
<dbReference type="OrthoDB" id="5537330at2759"/>
<keyword evidence="2" id="KW-1185">Reference proteome</keyword>
<proteinExistence type="predicted"/>
<dbReference type="Gene3D" id="1.20.1290.10">
    <property type="entry name" value="AhpD-like"/>
    <property type="match status" value="1"/>
</dbReference>
<gene>
    <name evidence="1" type="ORF">BU16DRAFT_559328</name>
</gene>
<accession>A0A6A6R0X6</accession>
<protein>
    <submittedName>
        <fullName evidence="1">Uncharacterized protein</fullName>
    </submittedName>
</protein>
<dbReference type="EMBL" id="MU004186">
    <property type="protein sequence ID" value="KAF2497590.1"/>
    <property type="molecule type" value="Genomic_DNA"/>
</dbReference>
<dbReference type="PANTHER" id="PTHR28180">
    <property type="entry name" value="CONSERVED MITOCHONDRIAL PROTEIN-RELATED"/>
    <property type="match status" value="1"/>
</dbReference>
<dbReference type="AlphaFoldDB" id="A0A6A6R0X6"/>
<dbReference type="SUPFAM" id="SSF69118">
    <property type="entry name" value="AhpD-like"/>
    <property type="match status" value="1"/>
</dbReference>
<name>A0A6A6R0X6_9PEZI</name>
<dbReference type="InterPro" id="IPR029032">
    <property type="entry name" value="AhpD-like"/>
</dbReference>
<dbReference type="PANTHER" id="PTHR28180:SF5">
    <property type="entry name" value="DNA POLYMERASE ALPHA SUBUNIT B"/>
    <property type="match status" value="1"/>
</dbReference>
<organism evidence="1 2">
    <name type="scientific">Lophium mytilinum</name>
    <dbReference type="NCBI Taxonomy" id="390894"/>
    <lineage>
        <taxon>Eukaryota</taxon>
        <taxon>Fungi</taxon>
        <taxon>Dikarya</taxon>
        <taxon>Ascomycota</taxon>
        <taxon>Pezizomycotina</taxon>
        <taxon>Dothideomycetes</taxon>
        <taxon>Pleosporomycetidae</taxon>
        <taxon>Mytilinidiales</taxon>
        <taxon>Mytilinidiaceae</taxon>
        <taxon>Lophium</taxon>
    </lineage>
</organism>
<dbReference type="Proteomes" id="UP000799750">
    <property type="component" value="Unassembled WGS sequence"/>
</dbReference>
<evidence type="ECO:0000313" key="1">
    <source>
        <dbReference type="EMBL" id="KAF2497590.1"/>
    </source>
</evidence>
<dbReference type="InterPro" id="IPR052999">
    <property type="entry name" value="PTS1_Protein"/>
</dbReference>
<evidence type="ECO:0000313" key="2">
    <source>
        <dbReference type="Proteomes" id="UP000799750"/>
    </source>
</evidence>